<dbReference type="Proteomes" id="UP000095149">
    <property type="component" value="Unassembled WGS sequence"/>
</dbReference>
<keyword evidence="4" id="KW-0539">Nucleus</keyword>
<feature type="region of interest" description="Disordered" evidence="7">
    <location>
        <begin position="103"/>
        <end position="122"/>
    </location>
</feature>
<evidence type="ECO:0000256" key="3">
    <source>
        <dbReference type="ARBA" id="ARBA00022552"/>
    </source>
</evidence>
<organism evidence="9 10">
    <name type="scientific">Cryptococcus amylolentus CBS 6273</name>
    <dbReference type="NCBI Taxonomy" id="1296118"/>
    <lineage>
        <taxon>Eukaryota</taxon>
        <taxon>Fungi</taxon>
        <taxon>Dikarya</taxon>
        <taxon>Basidiomycota</taxon>
        <taxon>Agaricomycotina</taxon>
        <taxon>Tremellomycetes</taxon>
        <taxon>Tremellales</taxon>
        <taxon>Cryptococcaceae</taxon>
        <taxon>Cryptococcus</taxon>
    </lineage>
</organism>
<dbReference type="PROSITE" id="PS50174">
    <property type="entry name" value="G_PATCH"/>
    <property type="match status" value="1"/>
</dbReference>
<comment type="caution">
    <text evidence="9">The sequence shown here is derived from an EMBL/GenBank/DDBJ whole genome shotgun (WGS) entry which is preliminary data.</text>
</comment>
<evidence type="ECO:0000256" key="7">
    <source>
        <dbReference type="SAM" id="MobiDB-lite"/>
    </source>
</evidence>
<dbReference type="SMART" id="SM00443">
    <property type="entry name" value="G_patch"/>
    <property type="match status" value="1"/>
</dbReference>
<protein>
    <recommendedName>
        <fullName evidence="6">PinX1-related protein 1</fullName>
    </recommendedName>
</protein>
<dbReference type="PANTHER" id="PTHR23149:SF31">
    <property type="entry name" value="PROTEIN PXR1"/>
    <property type="match status" value="1"/>
</dbReference>
<name>A0A1E3JYB8_9TREE</name>
<feature type="domain" description="G-patch" evidence="8">
    <location>
        <begin position="31"/>
        <end position="77"/>
    </location>
</feature>
<feature type="compositionally biased region" description="Basic and acidic residues" evidence="7">
    <location>
        <begin position="178"/>
        <end position="193"/>
    </location>
</feature>
<keyword evidence="2" id="KW-0690">Ribosome biogenesis</keyword>
<reference evidence="9 10" key="1">
    <citation type="submission" date="2016-06" db="EMBL/GenBank/DDBJ databases">
        <title>Evolution of pathogenesis and genome organization in the Tremellales.</title>
        <authorList>
            <person name="Cuomo C."/>
            <person name="Litvintseva A."/>
            <person name="Heitman J."/>
            <person name="Chen Y."/>
            <person name="Sun S."/>
            <person name="Springer D."/>
            <person name="Dromer F."/>
            <person name="Young S."/>
            <person name="Zeng Q."/>
            <person name="Chapman S."/>
            <person name="Gujja S."/>
            <person name="Saif S."/>
            <person name="Birren B."/>
        </authorList>
    </citation>
    <scope>NUCLEOTIDE SEQUENCE [LARGE SCALE GENOMIC DNA]</scope>
    <source>
        <strain evidence="9 10">CBS 6273</strain>
    </source>
</reference>
<evidence type="ECO:0000259" key="8">
    <source>
        <dbReference type="PROSITE" id="PS50174"/>
    </source>
</evidence>
<evidence type="ECO:0000313" key="10">
    <source>
        <dbReference type="Proteomes" id="UP000095149"/>
    </source>
</evidence>
<dbReference type="InterPro" id="IPR050656">
    <property type="entry name" value="PINX1"/>
</dbReference>
<dbReference type="GO" id="GO:0003676">
    <property type="term" value="F:nucleic acid binding"/>
    <property type="evidence" value="ECO:0007669"/>
    <property type="project" value="InterPro"/>
</dbReference>
<dbReference type="AlphaFoldDB" id="A0A1E3JYB8"/>
<dbReference type="EMBL" id="MEKH01000007">
    <property type="protein sequence ID" value="ODO05830.1"/>
    <property type="molecule type" value="Genomic_DNA"/>
</dbReference>
<evidence type="ECO:0000313" key="9">
    <source>
        <dbReference type="EMBL" id="ODO05830.1"/>
    </source>
</evidence>
<dbReference type="PANTHER" id="PTHR23149">
    <property type="entry name" value="G PATCH DOMAIN CONTAINING PROTEIN"/>
    <property type="match status" value="1"/>
</dbReference>
<dbReference type="GO" id="GO:0006364">
    <property type="term" value="P:rRNA processing"/>
    <property type="evidence" value="ECO:0007669"/>
    <property type="project" value="UniProtKB-KW"/>
</dbReference>
<feature type="compositionally biased region" description="Basic and acidic residues" evidence="7">
    <location>
        <begin position="368"/>
        <end position="399"/>
    </location>
</feature>
<feature type="compositionally biased region" description="Low complexity" evidence="7">
    <location>
        <begin position="163"/>
        <end position="176"/>
    </location>
</feature>
<proteinExistence type="inferred from homology"/>
<evidence type="ECO:0000256" key="1">
    <source>
        <dbReference type="ARBA" id="ARBA00004604"/>
    </source>
</evidence>
<dbReference type="GO" id="GO:0005730">
    <property type="term" value="C:nucleolus"/>
    <property type="evidence" value="ECO:0007669"/>
    <property type="project" value="UniProtKB-SubCell"/>
</dbReference>
<sequence>MGLSERKVKRLMRGKERIGLDPRNLNWSENKDRFSYKHMKALGWEDNTGLGSSMVGNANNIAVARKDDNGGIGMARARKEGGDMAAGAGQAGAGLEDVLRRLAGGASPSPAPTSPKVEEERPKVIRNKMASRQRHLIAKKAASQSPQALAEILGIPVSALPASALASPSTSASSTTKPEPEVKVELDDGKTDEMVTTSTLSVSDYFRQKMREKMAARQAASGASAPAELPVHSLESLASLPGPKAVGGTAWEGQKMQFEEVKEEFNPSEATAEIPREDAEKERKRQRKEEKRLEKLRKEAVERDDAAGIKAKKVKQEVKEEVVVKQELENDPLHQAHEQLEKFEHAGEDVKPVIKEDREEKRKRKEEKRREKEEKRREKEGKKRKREDGEEKKSKKGRE</sequence>
<dbReference type="InterPro" id="IPR000467">
    <property type="entry name" value="G_patch_dom"/>
</dbReference>
<feature type="compositionally biased region" description="Basic and acidic residues" evidence="7">
    <location>
        <begin position="314"/>
        <end position="360"/>
    </location>
</feature>
<gene>
    <name evidence="9" type="ORF">I350_04891</name>
</gene>
<evidence type="ECO:0000256" key="5">
    <source>
        <dbReference type="ARBA" id="ARBA00038007"/>
    </source>
</evidence>
<evidence type="ECO:0000256" key="4">
    <source>
        <dbReference type="ARBA" id="ARBA00023242"/>
    </source>
</evidence>
<comment type="subcellular location">
    <subcellularLocation>
        <location evidence="1">Nucleus</location>
        <location evidence="1">Nucleolus</location>
    </subcellularLocation>
</comment>
<dbReference type="OrthoDB" id="29523at2759"/>
<feature type="region of interest" description="Disordered" evidence="7">
    <location>
        <begin position="238"/>
        <end position="399"/>
    </location>
</feature>
<comment type="similarity">
    <text evidence="5">Belongs to the PINX1 family.</text>
</comment>
<keyword evidence="3" id="KW-0698">rRNA processing</keyword>
<accession>A0A1E3JYB8</accession>
<feature type="compositionally biased region" description="Basic and acidic residues" evidence="7">
    <location>
        <begin position="274"/>
        <end position="307"/>
    </location>
</feature>
<feature type="region of interest" description="Disordered" evidence="7">
    <location>
        <begin position="163"/>
        <end position="195"/>
    </location>
</feature>
<evidence type="ECO:0000256" key="2">
    <source>
        <dbReference type="ARBA" id="ARBA00022517"/>
    </source>
</evidence>
<dbReference type="Pfam" id="PF01585">
    <property type="entry name" value="G-patch"/>
    <property type="match status" value="1"/>
</dbReference>
<evidence type="ECO:0000256" key="6">
    <source>
        <dbReference type="ARBA" id="ARBA00041961"/>
    </source>
</evidence>